<name>A0AAV4XHL3_CAEEX</name>
<evidence type="ECO:0000256" key="1">
    <source>
        <dbReference type="SAM" id="MobiDB-lite"/>
    </source>
</evidence>
<protein>
    <submittedName>
        <fullName evidence="2">Uncharacterized protein</fullName>
    </submittedName>
</protein>
<dbReference type="Proteomes" id="UP001054945">
    <property type="component" value="Unassembled WGS sequence"/>
</dbReference>
<evidence type="ECO:0000313" key="3">
    <source>
        <dbReference type="Proteomes" id="UP001054945"/>
    </source>
</evidence>
<dbReference type="AlphaFoldDB" id="A0AAV4XHL3"/>
<comment type="caution">
    <text evidence="2">The sequence shown here is derived from an EMBL/GenBank/DDBJ whole genome shotgun (WGS) entry which is preliminary data.</text>
</comment>
<feature type="region of interest" description="Disordered" evidence="1">
    <location>
        <begin position="71"/>
        <end position="116"/>
    </location>
</feature>
<keyword evidence="3" id="KW-1185">Reference proteome</keyword>
<evidence type="ECO:0000313" key="2">
    <source>
        <dbReference type="EMBL" id="GIY94627.1"/>
    </source>
</evidence>
<sequence>MEASLQCKNTEQWKTGKKKQTKTWQAKTLLMTQQPLSGTGFPFSDSSRDPRTRASLPDRLFFHVTDLVDRDSRKFHPSSSKHKLCKKSSGTEREIANHPRKSSRQPSEPSLLRTRKKGESWLALNVPLAHGFGKATTSEKVQPNREKKKKKKEKRAFEQNARN</sequence>
<feature type="compositionally biased region" description="Basic residues" evidence="1">
    <location>
        <begin position="75"/>
        <end position="86"/>
    </location>
</feature>
<feature type="region of interest" description="Disordered" evidence="1">
    <location>
        <begin position="1"/>
        <end position="21"/>
    </location>
</feature>
<organism evidence="2 3">
    <name type="scientific">Caerostris extrusa</name>
    <name type="common">Bark spider</name>
    <name type="synonym">Caerostris bankana</name>
    <dbReference type="NCBI Taxonomy" id="172846"/>
    <lineage>
        <taxon>Eukaryota</taxon>
        <taxon>Metazoa</taxon>
        <taxon>Ecdysozoa</taxon>
        <taxon>Arthropoda</taxon>
        <taxon>Chelicerata</taxon>
        <taxon>Arachnida</taxon>
        <taxon>Araneae</taxon>
        <taxon>Araneomorphae</taxon>
        <taxon>Entelegynae</taxon>
        <taxon>Araneoidea</taxon>
        <taxon>Araneidae</taxon>
        <taxon>Caerostris</taxon>
    </lineage>
</organism>
<feature type="region of interest" description="Disordered" evidence="1">
    <location>
        <begin position="132"/>
        <end position="163"/>
    </location>
</feature>
<reference evidence="2 3" key="1">
    <citation type="submission" date="2021-06" db="EMBL/GenBank/DDBJ databases">
        <title>Caerostris extrusa draft genome.</title>
        <authorList>
            <person name="Kono N."/>
            <person name="Arakawa K."/>
        </authorList>
    </citation>
    <scope>NUCLEOTIDE SEQUENCE [LARGE SCALE GENOMIC DNA]</scope>
</reference>
<proteinExistence type="predicted"/>
<gene>
    <name evidence="2" type="ORF">CEXT_520301</name>
</gene>
<feature type="region of interest" description="Disordered" evidence="1">
    <location>
        <begin position="35"/>
        <end position="57"/>
    </location>
</feature>
<dbReference type="EMBL" id="BPLR01000410">
    <property type="protein sequence ID" value="GIY94627.1"/>
    <property type="molecule type" value="Genomic_DNA"/>
</dbReference>
<accession>A0AAV4XHL3</accession>